<dbReference type="AlphaFoldDB" id="A0A8E2F1I4"/>
<dbReference type="OrthoDB" id="5354164at2759"/>
<keyword evidence="2" id="KW-1185">Reference proteome</keyword>
<reference evidence="1 2" key="1">
    <citation type="journal article" date="2016" name="Nat. Commun.">
        <title>Ectomycorrhizal ecology is imprinted in the genome of the dominant symbiotic fungus Cenococcum geophilum.</title>
        <authorList>
            <consortium name="DOE Joint Genome Institute"/>
            <person name="Peter M."/>
            <person name="Kohler A."/>
            <person name="Ohm R.A."/>
            <person name="Kuo A."/>
            <person name="Krutzmann J."/>
            <person name="Morin E."/>
            <person name="Arend M."/>
            <person name="Barry K.W."/>
            <person name="Binder M."/>
            <person name="Choi C."/>
            <person name="Clum A."/>
            <person name="Copeland A."/>
            <person name="Grisel N."/>
            <person name="Haridas S."/>
            <person name="Kipfer T."/>
            <person name="LaButti K."/>
            <person name="Lindquist E."/>
            <person name="Lipzen A."/>
            <person name="Maire R."/>
            <person name="Meier B."/>
            <person name="Mihaltcheva S."/>
            <person name="Molinier V."/>
            <person name="Murat C."/>
            <person name="Poggeler S."/>
            <person name="Quandt C.A."/>
            <person name="Sperisen C."/>
            <person name="Tritt A."/>
            <person name="Tisserant E."/>
            <person name="Crous P.W."/>
            <person name="Henrissat B."/>
            <person name="Nehls U."/>
            <person name="Egli S."/>
            <person name="Spatafora J.W."/>
            <person name="Grigoriev I.V."/>
            <person name="Martin F.M."/>
        </authorList>
    </citation>
    <scope>NUCLEOTIDE SEQUENCE [LARGE SCALE GENOMIC DNA]</scope>
    <source>
        <strain evidence="1 2">CBS 207.34</strain>
    </source>
</reference>
<name>A0A8E2F1I4_9PEZI</name>
<protein>
    <submittedName>
        <fullName evidence="1">Uncharacterized protein</fullName>
    </submittedName>
</protein>
<dbReference type="EMBL" id="KV749573">
    <property type="protein sequence ID" value="OCL08862.1"/>
    <property type="molecule type" value="Genomic_DNA"/>
</dbReference>
<evidence type="ECO:0000313" key="2">
    <source>
        <dbReference type="Proteomes" id="UP000250140"/>
    </source>
</evidence>
<sequence>MTGNFQFGLVSGQNQNIAALANVNIDFSIVKCAAPPEYNELGLAISPKRRTEAEDGPVHTVARKLALLLCDDLPEIPDLVKAYGIRASEIAKNPKVNPKGTSSDGAFREHIGIDGTSLWAAATSGKGAVAVHLLACMLSRMWKGRATAVWAEMVSRRKAMLKQRLAEDIFSLDDFTASTIQISRDQLAEWDASARAWLESADTAFSRKQAQARIIIDNLGIELPSGSDVYKIIMKSWKEALRFMENIVNGMPQAVETGEILLALSSWHLYPDLEVLCAVTRLSSKMIH</sequence>
<organism evidence="1 2">
    <name type="scientific">Glonium stellatum</name>
    <dbReference type="NCBI Taxonomy" id="574774"/>
    <lineage>
        <taxon>Eukaryota</taxon>
        <taxon>Fungi</taxon>
        <taxon>Dikarya</taxon>
        <taxon>Ascomycota</taxon>
        <taxon>Pezizomycotina</taxon>
        <taxon>Dothideomycetes</taxon>
        <taxon>Pleosporomycetidae</taxon>
        <taxon>Gloniales</taxon>
        <taxon>Gloniaceae</taxon>
        <taxon>Glonium</taxon>
    </lineage>
</organism>
<dbReference type="Proteomes" id="UP000250140">
    <property type="component" value="Unassembled WGS sequence"/>
</dbReference>
<evidence type="ECO:0000313" key="1">
    <source>
        <dbReference type="EMBL" id="OCL08862.1"/>
    </source>
</evidence>
<accession>A0A8E2F1I4</accession>
<gene>
    <name evidence="1" type="ORF">AOQ84DRAFT_397688</name>
</gene>
<proteinExistence type="predicted"/>